<name>A0A6J5NI71_9CAUD</name>
<organism evidence="1">
    <name type="scientific">uncultured Caudovirales phage</name>
    <dbReference type="NCBI Taxonomy" id="2100421"/>
    <lineage>
        <taxon>Viruses</taxon>
        <taxon>Duplodnaviria</taxon>
        <taxon>Heunggongvirae</taxon>
        <taxon>Uroviricota</taxon>
        <taxon>Caudoviricetes</taxon>
        <taxon>Peduoviridae</taxon>
        <taxon>Maltschvirus</taxon>
        <taxon>Maltschvirus maltsch</taxon>
    </lineage>
</organism>
<dbReference type="EMBL" id="LR796670">
    <property type="protein sequence ID" value="CAB4159490.1"/>
    <property type="molecule type" value="Genomic_DNA"/>
</dbReference>
<gene>
    <name evidence="1" type="ORF">UFOVP699_226</name>
</gene>
<evidence type="ECO:0000313" key="1">
    <source>
        <dbReference type="EMBL" id="CAB4159490.1"/>
    </source>
</evidence>
<sequence>MRHIKSFNSVNESVPHNGIVLIKGKPKGKNKEQKLYAGHVIGSSELRPGAVMLFLSDQFYRIIKDDDRLKGIRINYRDEDSLKDSLSLKSPGKISLVRNNNKTPYHWKTLKETSISQALDKVRGDLGGSDYLFESVDTPEITGNSLFEKVLSATIDSILGENKSIFVLSYSADNAEEIGEFKEDENSEEVPVSMSFECLCVDHNLCKEIEAAGESKRFSIEINLNSNLVYHSWTIRHRDYPDDTQVEIEEAENTVEDLWLHFMEEPNGFDYTPYYRKIENYIGEEEALEWFISKKHFSFTPYWV</sequence>
<proteinExistence type="predicted"/>
<protein>
    <submittedName>
        <fullName evidence="1">Uncharacterized protein</fullName>
    </submittedName>
</protein>
<reference evidence="1" key="1">
    <citation type="submission" date="2020-04" db="EMBL/GenBank/DDBJ databases">
        <authorList>
            <person name="Chiriac C."/>
            <person name="Salcher M."/>
            <person name="Ghai R."/>
            <person name="Kavagutti S V."/>
        </authorList>
    </citation>
    <scope>NUCLEOTIDE SEQUENCE</scope>
</reference>
<accession>A0A6J5NI71</accession>